<dbReference type="PANTHER" id="PTHR35580">
    <property type="entry name" value="CELL SURFACE GLYCOPROTEIN (S-LAYER PROTEIN)-LIKE PROTEIN"/>
    <property type="match status" value="1"/>
</dbReference>
<reference evidence="2" key="1">
    <citation type="journal article" date="2020" name="mSystems">
        <title>Genome- and Community-Level Interaction Insights into Carbon Utilization and Element Cycling Functions of Hydrothermarchaeota in Hydrothermal Sediment.</title>
        <authorList>
            <person name="Zhou Z."/>
            <person name="Liu Y."/>
            <person name="Xu W."/>
            <person name="Pan J."/>
            <person name="Luo Z.H."/>
            <person name="Li M."/>
        </authorList>
    </citation>
    <scope>NUCLEOTIDE SEQUENCE [LARGE SCALE GENOMIC DNA]</scope>
    <source>
        <strain evidence="2">SpSt-106</strain>
    </source>
</reference>
<dbReference type="InterPro" id="IPR052918">
    <property type="entry name" value="Motility_Chemotaxis_Reg"/>
</dbReference>
<name>A0A7V5XHW2_9BACT</name>
<dbReference type="InterPro" id="IPR013783">
    <property type="entry name" value="Ig-like_fold"/>
</dbReference>
<sequence>MTGYTWSSDFPTTPGAYDTNFNGYGYQTDAFVLKLDSNLSQLIVSTFIGGSSWDWGDSIALDRKGNVYIAGETYSFDFPAIPGAYDTIYNGGIADAFVLKLDSNLSQLIASTFIGGSSWDAGYSIVLDREGNIYVRGMTYSSDFPTTQGAYDTSYNDWGDVFISKLNSDLSQLLASTFLGESYQEGGSSIALDSLGNVYVTGWTYSSDFPTTQGAYDTSYNSGYADVFISKLSSDLSQLLASTFLGGSDNEWSYSIALDSLGNVYVTGWTYSSDFPTTQGAYDTSYNDWGDVFISKLNSDLSQLLASTFLGGSDNDRGPSIALDSLGNVYVTGETYSSDFPTTQGAYDISFNDGWYDVFISKLNSNLSQLLASTFLGGSNWEWGPSIALDSLGNVYVTGETESSDFPTTQGAYDTSFNGWSDVFISKLNSDLSQLLASTFLGGSDFDGGTSIVLDSSGNVYVTGYTRSPNFPTTQGAYDRSCDFCDIFVSKLDNNLSKVPQVRVLSPNGREEVPAGGNYTITWEAGPNAHHFTLQFSTDNRQTWSLIKRNVTGNSYNWVVPVPENNKRLSFIRVIAFDASNKLIGSDRSDNPFTIEVVKVTSPNGGERLKSGSTYTITWRTNQTIRPVAKVSLSYTTDGGATWRGIKTFTGTNPGSFRWKVPAVDSPKTQCKVKVVLRDSSGAVVGSDLSDSFFTISPVTGVVDPLKDENGLLIMTTSDYSNFASRKYFNNHNTNHSGVDLALSKYGTRIQSNETANKTVYAICDGTVDYVHSTGGLYSFIKIHHPNCNGHDVIAYYGHITPKEGLKKNKNVGKGEPIGIVKKWEPNSDRSHLHLTIDTQTGRDLKSIKYFACNYELDSNSDVISLSNCRITQNDLTQLSENEMLLKMGWGTVKTLGYKDNNGNLYEKSLYITKNAMRQLGFISFFDLRF</sequence>
<feature type="domain" description="M23ase beta-sheet core" evidence="1">
    <location>
        <begin position="747"/>
        <end position="839"/>
    </location>
</feature>
<comment type="caution">
    <text evidence="2">The sequence shown here is derived from an EMBL/GenBank/DDBJ whole genome shotgun (WGS) entry which is preliminary data.</text>
</comment>
<dbReference type="SUPFAM" id="SSF51261">
    <property type="entry name" value="Duplicated hybrid motif"/>
    <property type="match status" value="1"/>
</dbReference>
<gene>
    <name evidence="2" type="ORF">ENM15_08230</name>
</gene>
<dbReference type="Gene3D" id="2.70.70.10">
    <property type="entry name" value="Glucose Permease (Domain IIA)"/>
    <property type="match status" value="1"/>
</dbReference>
<proteinExistence type="predicted"/>
<evidence type="ECO:0000313" key="2">
    <source>
        <dbReference type="EMBL" id="HHQ16781.1"/>
    </source>
</evidence>
<dbReference type="PANTHER" id="PTHR35580:SF1">
    <property type="entry name" value="PHYTASE-LIKE DOMAIN-CONTAINING PROTEIN"/>
    <property type="match status" value="1"/>
</dbReference>
<protein>
    <recommendedName>
        <fullName evidence="1">M23ase beta-sheet core domain-containing protein</fullName>
    </recommendedName>
</protein>
<dbReference type="CDD" id="cd12797">
    <property type="entry name" value="M23_peptidase"/>
    <property type="match status" value="1"/>
</dbReference>
<organism evidence="2">
    <name type="scientific">Thermodesulfobacterium geofontis</name>
    <dbReference type="NCBI Taxonomy" id="1295609"/>
    <lineage>
        <taxon>Bacteria</taxon>
        <taxon>Pseudomonadati</taxon>
        <taxon>Thermodesulfobacteriota</taxon>
        <taxon>Thermodesulfobacteria</taxon>
        <taxon>Thermodesulfobacteriales</taxon>
        <taxon>Thermodesulfobacteriaceae</taxon>
        <taxon>Thermodesulfobacterium</taxon>
    </lineage>
</organism>
<dbReference type="InterPro" id="IPR016047">
    <property type="entry name" value="M23ase_b-sheet_dom"/>
</dbReference>
<dbReference type="Pfam" id="PF01551">
    <property type="entry name" value="Peptidase_M23"/>
    <property type="match status" value="1"/>
</dbReference>
<accession>A0A7V5XHW2</accession>
<dbReference type="Gene3D" id="2.60.40.10">
    <property type="entry name" value="Immunoglobulins"/>
    <property type="match status" value="1"/>
</dbReference>
<dbReference type="AlphaFoldDB" id="A0A7V5XHW2"/>
<dbReference type="Pfam" id="PF06739">
    <property type="entry name" value="SBBP"/>
    <property type="match status" value="7"/>
</dbReference>
<dbReference type="InterPro" id="IPR010620">
    <property type="entry name" value="SBBP_repeat"/>
</dbReference>
<dbReference type="InterPro" id="IPR011055">
    <property type="entry name" value="Dup_hybrid_motif"/>
</dbReference>
<dbReference type="EMBL" id="DRWR01000134">
    <property type="protein sequence ID" value="HHQ16781.1"/>
    <property type="molecule type" value="Genomic_DNA"/>
</dbReference>
<dbReference type="InterPro" id="IPR011042">
    <property type="entry name" value="6-blade_b-propeller_TolB-like"/>
</dbReference>
<dbReference type="Gene3D" id="2.120.10.30">
    <property type="entry name" value="TolB, C-terminal domain"/>
    <property type="match status" value="1"/>
</dbReference>
<evidence type="ECO:0000259" key="1">
    <source>
        <dbReference type="Pfam" id="PF01551"/>
    </source>
</evidence>